<evidence type="ECO:0000313" key="3">
    <source>
        <dbReference type="Proteomes" id="UP000193498"/>
    </source>
</evidence>
<protein>
    <recommendedName>
        <fullName evidence="4">Hydrophobin</fullName>
    </recommendedName>
</protein>
<gene>
    <name evidence="2" type="ORF">K493DRAFT_16295</name>
</gene>
<dbReference type="AlphaFoldDB" id="A0A1Y1Z8X1"/>
<proteinExistence type="predicted"/>
<keyword evidence="3" id="KW-1185">Reference proteome</keyword>
<evidence type="ECO:0000256" key="1">
    <source>
        <dbReference type="SAM" id="SignalP"/>
    </source>
</evidence>
<feature type="signal peptide" evidence="1">
    <location>
        <begin position="1"/>
        <end position="19"/>
    </location>
</feature>
<comment type="caution">
    <text evidence="2">The sequence shown here is derived from an EMBL/GenBank/DDBJ whole genome shotgun (WGS) entry which is preliminary data.</text>
</comment>
<reference evidence="2 3" key="1">
    <citation type="submission" date="2016-07" db="EMBL/GenBank/DDBJ databases">
        <title>Pervasive Adenine N6-methylation of Active Genes in Fungi.</title>
        <authorList>
            <consortium name="DOE Joint Genome Institute"/>
            <person name="Mondo S.J."/>
            <person name="Dannebaum R.O."/>
            <person name="Kuo R.C."/>
            <person name="Labutti K."/>
            <person name="Haridas S."/>
            <person name="Kuo A."/>
            <person name="Salamov A."/>
            <person name="Ahrendt S.R."/>
            <person name="Lipzen A."/>
            <person name="Sullivan W."/>
            <person name="Andreopoulos W.B."/>
            <person name="Clum A."/>
            <person name="Lindquist E."/>
            <person name="Daum C."/>
            <person name="Ramamoorthy G.K."/>
            <person name="Gryganskyi A."/>
            <person name="Culley D."/>
            <person name="Magnuson J.K."/>
            <person name="James T.Y."/>
            <person name="O'Malley M.A."/>
            <person name="Stajich J.E."/>
            <person name="Spatafora J.W."/>
            <person name="Visel A."/>
            <person name="Grigoriev I.V."/>
        </authorList>
    </citation>
    <scope>NUCLEOTIDE SEQUENCE [LARGE SCALE GENOMIC DNA]</scope>
    <source>
        <strain evidence="2 3">CBS 931.73</strain>
    </source>
</reference>
<name>A0A1Y1Z8X1_9FUNG</name>
<dbReference type="Proteomes" id="UP000193498">
    <property type="component" value="Unassembled WGS sequence"/>
</dbReference>
<organism evidence="2 3">
    <name type="scientific">Basidiobolus meristosporus CBS 931.73</name>
    <dbReference type="NCBI Taxonomy" id="1314790"/>
    <lineage>
        <taxon>Eukaryota</taxon>
        <taxon>Fungi</taxon>
        <taxon>Fungi incertae sedis</taxon>
        <taxon>Zoopagomycota</taxon>
        <taxon>Entomophthoromycotina</taxon>
        <taxon>Basidiobolomycetes</taxon>
        <taxon>Basidiobolales</taxon>
        <taxon>Basidiobolaceae</taxon>
        <taxon>Basidiobolus</taxon>
    </lineage>
</organism>
<keyword evidence="1" id="KW-0732">Signal</keyword>
<evidence type="ECO:0008006" key="4">
    <source>
        <dbReference type="Google" id="ProtNLM"/>
    </source>
</evidence>
<sequence>MKFLTVLLCLAALLSVAFTAPLPLDLGSVVGGLTRPVTPAASSVLHTNCNDVVAKAQVLNLVNVDAVICLDSTKPVPVEVEQAVSQVSHDCNILKNSITAKIDALGLLKVRALVCLPKVVLYVSL</sequence>
<dbReference type="InParanoid" id="A0A1Y1Z8X1"/>
<dbReference type="EMBL" id="MCFE01000014">
    <property type="protein sequence ID" value="ORY06730.1"/>
    <property type="molecule type" value="Genomic_DNA"/>
</dbReference>
<accession>A0A1Y1Z8X1</accession>
<feature type="chain" id="PRO_5012621158" description="Hydrophobin" evidence="1">
    <location>
        <begin position="20"/>
        <end position="125"/>
    </location>
</feature>
<evidence type="ECO:0000313" key="2">
    <source>
        <dbReference type="EMBL" id="ORY06730.1"/>
    </source>
</evidence>